<evidence type="ECO:0000256" key="3">
    <source>
        <dbReference type="ARBA" id="ARBA00023180"/>
    </source>
</evidence>
<proteinExistence type="predicted"/>
<evidence type="ECO:0000256" key="2">
    <source>
        <dbReference type="ARBA" id="ARBA00022525"/>
    </source>
</evidence>
<dbReference type="SUPFAM" id="SSF48113">
    <property type="entry name" value="Heme-dependent peroxidases"/>
    <property type="match status" value="1"/>
</dbReference>
<dbReference type="GO" id="GO:0006979">
    <property type="term" value="P:response to oxidative stress"/>
    <property type="evidence" value="ECO:0007669"/>
    <property type="project" value="InterPro"/>
</dbReference>
<dbReference type="GO" id="GO:0004601">
    <property type="term" value="F:peroxidase activity"/>
    <property type="evidence" value="ECO:0007669"/>
    <property type="project" value="UniProtKB-KW"/>
</dbReference>
<comment type="subcellular location">
    <subcellularLocation>
        <location evidence="1">Secreted</location>
    </subcellularLocation>
</comment>
<dbReference type="PANTHER" id="PTHR11475:SF4">
    <property type="entry name" value="CHORION PEROXIDASE"/>
    <property type="match status" value="1"/>
</dbReference>
<keyword evidence="4" id="KW-0560">Oxidoreductase</keyword>
<protein>
    <submittedName>
        <fullName evidence="4">Heme peroxidase</fullName>
    </submittedName>
</protein>
<dbReference type="PANTHER" id="PTHR11475">
    <property type="entry name" value="OXIDASE/PEROXIDASE"/>
    <property type="match status" value="1"/>
</dbReference>
<reference evidence="4 5" key="1">
    <citation type="submission" date="2019-03" db="EMBL/GenBank/DDBJ databases">
        <title>Genomic Encyclopedia of Type Strains, Phase IV (KMG-IV): sequencing the most valuable type-strain genomes for metagenomic binning, comparative biology and taxonomic classification.</title>
        <authorList>
            <person name="Goeker M."/>
        </authorList>
    </citation>
    <scope>NUCLEOTIDE SEQUENCE [LARGE SCALE GENOMIC DNA]</scope>
    <source>
        <strain evidence="4 5">DSM 45934</strain>
    </source>
</reference>
<dbReference type="InterPro" id="IPR019791">
    <property type="entry name" value="Haem_peroxidase_animal"/>
</dbReference>
<name>A0A4R2JHU6_9PSEU</name>
<keyword evidence="4" id="KW-0575">Peroxidase</keyword>
<dbReference type="Gene3D" id="1.10.640.10">
    <property type="entry name" value="Haem peroxidase domain superfamily, animal type"/>
    <property type="match status" value="1"/>
</dbReference>
<dbReference type="InterPro" id="IPR010255">
    <property type="entry name" value="Haem_peroxidase_sf"/>
</dbReference>
<keyword evidence="3" id="KW-0325">Glycoprotein</keyword>
<sequence>MLFPLSITTPAMTFDHVRGKLMTVHGSTSQGLVIPSGSQVTAGSFGRMFPTLEARRPTGLEMAEQFGLPGGKMDGGQTGAEQENPRFPAGFTYFGQFTDHDLTLDAISRLDHQSDPNGLLDFRSPRLDIDSLYGGGPVVSPLLYDQASHQTKLVLSADGVDLARTADGVALIGDPRNDENMLLAQLHLAFIKFHNQVVDQLRAGKITDVFGDHLPPQPPDEPADEQPGATLDQLLDVENYYNTVFASAQRLVRWHYQWIIVHEFLPTVADPHVVRDVEDNGPRFFTPNGRPFIPAEFAVAAYRFGHPTIRSGYRVNENFTGKIFPDDPDQPATPRTDLRGGPVDAAHAVDFSFFFHTDRDRQPQAAKRIEAKLNTQLLDLPVSAVPGAKAGALARPVASLVVRNLLRSEAQGLPSGQDVARKIGEIPLTDRELDTTGPIYLWYYILKEAEVRAGGAHLGPVGSRLVAEVLIGLLDADPTSYRAAYPAWQPTLATDPGQFGIVDLLRFAGVVPR</sequence>
<gene>
    <name evidence="4" type="ORF">EV192_105362</name>
</gene>
<keyword evidence="2" id="KW-0964">Secreted</keyword>
<dbReference type="AlphaFoldDB" id="A0A4R2JHU6"/>
<keyword evidence="5" id="KW-1185">Reference proteome</keyword>
<dbReference type="Proteomes" id="UP000295680">
    <property type="component" value="Unassembled WGS sequence"/>
</dbReference>
<comment type="caution">
    <text evidence="4">The sequence shown here is derived from an EMBL/GenBank/DDBJ whole genome shotgun (WGS) entry which is preliminary data.</text>
</comment>
<dbReference type="Pfam" id="PF03098">
    <property type="entry name" value="An_peroxidase"/>
    <property type="match status" value="1"/>
</dbReference>
<evidence type="ECO:0000313" key="4">
    <source>
        <dbReference type="EMBL" id="TCO58297.1"/>
    </source>
</evidence>
<dbReference type="InterPro" id="IPR037120">
    <property type="entry name" value="Haem_peroxidase_sf_animal"/>
</dbReference>
<dbReference type="PROSITE" id="PS50292">
    <property type="entry name" value="PEROXIDASE_3"/>
    <property type="match status" value="1"/>
</dbReference>
<accession>A0A4R2JHU6</accession>
<organism evidence="4 5">
    <name type="scientific">Actinocrispum wychmicini</name>
    <dbReference type="NCBI Taxonomy" id="1213861"/>
    <lineage>
        <taxon>Bacteria</taxon>
        <taxon>Bacillati</taxon>
        <taxon>Actinomycetota</taxon>
        <taxon>Actinomycetes</taxon>
        <taxon>Pseudonocardiales</taxon>
        <taxon>Pseudonocardiaceae</taxon>
        <taxon>Actinocrispum</taxon>
    </lineage>
</organism>
<dbReference type="EMBL" id="SLWS01000005">
    <property type="protein sequence ID" value="TCO58297.1"/>
    <property type="molecule type" value="Genomic_DNA"/>
</dbReference>
<dbReference type="GO" id="GO:0020037">
    <property type="term" value="F:heme binding"/>
    <property type="evidence" value="ECO:0007669"/>
    <property type="project" value="InterPro"/>
</dbReference>
<evidence type="ECO:0000256" key="1">
    <source>
        <dbReference type="ARBA" id="ARBA00004613"/>
    </source>
</evidence>
<evidence type="ECO:0000313" key="5">
    <source>
        <dbReference type="Proteomes" id="UP000295680"/>
    </source>
</evidence>
<dbReference type="CDD" id="cd09819">
    <property type="entry name" value="An_peroxidase_bacterial_1"/>
    <property type="match status" value="1"/>
</dbReference>
<dbReference type="GO" id="GO:0005576">
    <property type="term" value="C:extracellular region"/>
    <property type="evidence" value="ECO:0007669"/>
    <property type="project" value="UniProtKB-SubCell"/>
</dbReference>